<comment type="similarity">
    <text evidence="1 5">Belongs to the aldehyde dehydrogenase family.</text>
</comment>
<keyword evidence="8" id="KW-1185">Reference proteome</keyword>
<evidence type="ECO:0000313" key="8">
    <source>
        <dbReference type="Proteomes" id="UP000011599"/>
    </source>
</evidence>
<dbReference type="InterPro" id="IPR029510">
    <property type="entry name" value="Ald_DH_CS_GLU"/>
</dbReference>
<evidence type="ECO:0000256" key="2">
    <source>
        <dbReference type="ARBA" id="ARBA00011881"/>
    </source>
</evidence>
<dbReference type="InterPro" id="IPR015590">
    <property type="entry name" value="Aldehyde_DH_dom"/>
</dbReference>
<dbReference type="PANTHER" id="PTHR11699">
    <property type="entry name" value="ALDEHYDE DEHYDROGENASE-RELATED"/>
    <property type="match status" value="1"/>
</dbReference>
<feature type="domain" description="Aldehyde dehydrogenase" evidence="6">
    <location>
        <begin position="34"/>
        <end position="365"/>
    </location>
</feature>
<dbReference type="AlphaFoldDB" id="L9VPW8"/>
<dbReference type="eggNOG" id="arCOG01252">
    <property type="taxonomic scope" value="Archaea"/>
</dbReference>
<proteinExistence type="inferred from homology"/>
<evidence type="ECO:0000259" key="6">
    <source>
        <dbReference type="Pfam" id="PF00171"/>
    </source>
</evidence>
<comment type="subunit">
    <text evidence="2">Homotetramer.</text>
</comment>
<dbReference type="PROSITE" id="PS00687">
    <property type="entry name" value="ALDEHYDE_DEHYDR_GLU"/>
    <property type="match status" value="1"/>
</dbReference>
<feature type="active site" evidence="4">
    <location>
        <position position="263"/>
    </location>
</feature>
<evidence type="ECO:0000256" key="3">
    <source>
        <dbReference type="ARBA" id="ARBA00023002"/>
    </source>
</evidence>
<comment type="caution">
    <text evidence="7">The sequence shown here is derived from an EMBL/GenBank/DDBJ whole genome shotgun (WGS) entry which is preliminary data.</text>
</comment>
<organism evidence="7 8">
    <name type="scientific">Natronorubrum tibetense GA33</name>
    <dbReference type="NCBI Taxonomy" id="1114856"/>
    <lineage>
        <taxon>Archaea</taxon>
        <taxon>Methanobacteriati</taxon>
        <taxon>Methanobacteriota</taxon>
        <taxon>Stenosarchaea group</taxon>
        <taxon>Halobacteria</taxon>
        <taxon>Halobacteriales</taxon>
        <taxon>Natrialbaceae</taxon>
        <taxon>Natronorubrum</taxon>
    </lineage>
</organism>
<name>L9VPW8_9EURY</name>
<reference evidence="7 8" key="1">
    <citation type="journal article" date="2014" name="PLoS Genet.">
        <title>Phylogenetically driven sequencing of extremely halophilic archaea reveals strategies for static and dynamic osmo-response.</title>
        <authorList>
            <person name="Becker E.A."/>
            <person name="Seitzer P.M."/>
            <person name="Tritt A."/>
            <person name="Larsen D."/>
            <person name="Krusor M."/>
            <person name="Yao A.I."/>
            <person name="Wu D."/>
            <person name="Madern D."/>
            <person name="Eisen J.A."/>
            <person name="Darling A.E."/>
            <person name="Facciotti M.T."/>
        </authorList>
    </citation>
    <scope>NUCLEOTIDE SEQUENCE [LARGE SCALE GENOMIC DNA]</scope>
    <source>
        <strain evidence="7 8">GA33</strain>
    </source>
</reference>
<gene>
    <name evidence="7" type="primary">gabD2</name>
    <name evidence="7" type="ORF">C496_16462</name>
</gene>
<feature type="domain" description="Aldehyde dehydrogenase" evidence="6">
    <location>
        <begin position="369"/>
        <end position="525"/>
    </location>
</feature>
<dbReference type="Proteomes" id="UP000011599">
    <property type="component" value="Unassembled WGS sequence"/>
</dbReference>
<dbReference type="Gene3D" id="3.40.605.10">
    <property type="entry name" value="Aldehyde Dehydrogenase, Chain A, domain 1"/>
    <property type="match status" value="2"/>
</dbReference>
<dbReference type="FunFam" id="3.40.605.10:FF:000007">
    <property type="entry name" value="NAD/NADP-dependent betaine aldehyde dehydrogenase"/>
    <property type="match status" value="1"/>
</dbReference>
<dbReference type="Pfam" id="PF00171">
    <property type="entry name" value="Aldedh"/>
    <property type="match status" value="2"/>
</dbReference>
<dbReference type="OrthoDB" id="6342at2157"/>
<evidence type="ECO:0000256" key="1">
    <source>
        <dbReference type="ARBA" id="ARBA00009986"/>
    </source>
</evidence>
<dbReference type="InterPro" id="IPR016161">
    <property type="entry name" value="Ald_DH/histidinol_DH"/>
</dbReference>
<dbReference type="EMBL" id="AOHW01000040">
    <property type="protein sequence ID" value="ELY39002.1"/>
    <property type="molecule type" value="Genomic_DNA"/>
</dbReference>
<evidence type="ECO:0000256" key="5">
    <source>
        <dbReference type="RuleBase" id="RU003345"/>
    </source>
</evidence>
<accession>L9VPW8</accession>
<dbReference type="PATRIC" id="fig|1114856.3.peg.3405"/>
<dbReference type="RefSeq" id="WP_006091329.1">
    <property type="nucleotide sequence ID" value="NZ_AOHW01000040.1"/>
</dbReference>
<dbReference type="STRING" id="1114856.GCA_000383975_04404"/>
<evidence type="ECO:0000313" key="7">
    <source>
        <dbReference type="EMBL" id="ELY39002.1"/>
    </source>
</evidence>
<dbReference type="SUPFAM" id="SSF53720">
    <property type="entry name" value="ALDH-like"/>
    <property type="match status" value="1"/>
</dbReference>
<keyword evidence="3 5" id="KW-0560">Oxidoreductase</keyword>
<evidence type="ECO:0000256" key="4">
    <source>
        <dbReference type="PROSITE-ProRule" id="PRU10007"/>
    </source>
</evidence>
<dbReference type="Gene3D" id="3.40.309.10">
    <property type="entry name" value="Aldehyde Dehydrogenase, Chain A, domain 2"/>
    <property type="match status" value="2"/>
</dbReference>
<dbReference type="GO" id="GO:0016620">
    <property type="term" value="F:oxidoreductase activity, acting on the aldehyde or oxo group of donors, NAD or NADP as acceptor"/>
    <property type="evidence" value="ECO:0007669"/>
    <property type="project" value="InterPro"/>
</dbReference>
<dbReference type="InterPro" id="IPR016163">
    <property type="entry name" value="Ald_DH_C"/>
</dbReference>
<protein>
    <submittedName>
        <fullName evidence="7">Succinic semialdehyde dehydrogenase</fullName>
    </submittedName>
</protein>
<dbReference type="InterPro" id="IPR016162">
    <property type="entry name" value="Ald_DH_N"/>
</dbReference>
<sequence length="563" mass="60170">MTRTGGSRIVEETTLESGRLERLTARIETPEKRPSLEVRTPVTDEPIGAIPACTADDVAVAVERARSAQTGWERATVDERMAILERFGDLVLKRRGELLDVVQLETGKSRHHALEEILDVPLTCSYYAANGPSILADADRSGAIPLASDATITHDPVGVVGVISPWNYPLTLAMTDAIPALLAGNAVVCKPDERTSFIALALAELLAEAGLPDDLFQIVTGEGATVGPSLIDEVDYIAFTGGTETGRTVAEQAGRNLIGCSLELGGKNPMLVLDDADPETAARGAVKGAFTNAGQLCLAPERIYVDERRYDEFLDAFVGATRRLEVGLEFDYGPDIGSLIDGDHLDSVREHVESAVADGASLLSGDYGPDIGSLIDGDHLDSVREHVESAVADGASLLSGGRTRPDVGPFCYEPTILTDVDPDSRVACEETFGPVVSVHPVSSVDEAIERANDTEYGLNASVWTGDRERGRAVAREIDCGTVCINDPYTVGWAATDAPMGGFGDSGLGRRHGPEGLQRYVEARTVATSRIGPLDAPPGVSPRWFARFMIGLTKLQRRLTRWLP</sequence>